<evidence type="ECO:0008006" key="4">
    <source>
        <dbReference type="Google" id="ProtNLM"/>
    </source>
</evidence>
<comment type="caution">
    <text evidence="2">The sequence shown here is derived from an EMBL/GenBank/DDBJ whole genome shotgun (WGS) entry which is preliminary data.</text>
</comment>
<feature type="transmembrane region" description="Helical" evidence="1">
    <location>
        <begin position="186"/>
        <end position="206"/>
    </location>
</feature>
<feature type="transmembrane region" description="Helical" evidence="1">
    <location>
        <begin position="122"/>
        <end position="141"/>
    </location>
</feature>
<feature type="transmembrane region" description="Helical" evidence="1">
    <location>
        <begin position="261"/>
        <end position="282"/>
    </location>
</feature>
<evidence type="ECO:0000313" key="2">
    <source>
        <dbReference type="EMBL" id="NMP59536.1"/>
    </source>
</evidence>
<feature type="transmembrane region" description="Helical" evidence="1">
    <location>
        <begin position="332"/>
        <end position="352"/>
    </location>
</feature>
<gene>
    <name evidence="2" type="ORF">HI921_13900</name>
</gene>
<feature type="transmembrane region" description="Helical" evidence="1">
    <location>
        <begin position="71"/>
        <end position="92"/>
    </location>
</feature>
<feature type="transmembrane region" description="Helical" evidence="1">
    <location>
        <begin position="521"/>
        <end position="543"/>
    </location>
</feature>
<accession>A0A848MVC7</accession>
<dbReference type="EMBL" id="JABCAG010000059">
    <property type="protein sequence ID" value="NMP59536.1"/>
    <property type="molecule type" value="Genomic_DNA"/>
</dbReference>
<evidence type="ECO:0000256" key="1">
    <source>
        <dbReference type="SAM" id="Phobius"/>
    </source>
</evidence>
<keyword evidence="1" id="KW-1133">Transmembrane helix</keyword>
<keyword evidence="1" id="KW-0812">Transmembrane</keyword>
<proteinExistence type="predicted"/>
<feature type="transmembrane region" description="Helical" evidence="1">
    <location>
        <begin position="99"/>
        <end position="116"/>
    </location>
</feature>
<keyword evidence="1" id="KW-0472">Membrane</keyword>
<name>A0A848MVC7_ENTMU</name>
<dbReference type="AlphaFoldDB" id="A0A848MVC7"/>
<dbReference type="RefSeq" id="WP_169059078.1">
    <property type="nucleotide sequence ID" value="NZ_JABCAG010000059.1"/>
</dbReference>
<evidence type="ECO:0000313" key="3">
    <source>
        <dbReference type="Proteomes" id="UP000557857"/>
    </source>
</evidence>
<reference evidence="2 3" key="1">
    <citation type="submission" date="2020-04" db="EMBL/GenBank/DDBJ databases">
        <authorList>
            <person name="Abaymova A."/>
            <person name="Teymurazov M."/>
            <person name="Tazyna O."/>
            <person name="Chatushin Y."/>
            <person name="Svetoch E."/>
            <person name="Pereligyn V."/>
            <person name="Pohylenko V."/>
            <person name="Platonov M."/>
            <person name="Kartsev N."/>
            <person name="Skryabin Y."/>
            <person name="Sizova A."/>
            <person name="Solomentsev V."/>
            <person name="Kislichkina A."/>
            <person name="Bogun A."/>
        </authorList>
    </citation>
    <scope>NUCLEOTIDE SEQUENCE [LARGE SCALE GENOMIC DNA]</scope>
    <source>
        <strain evidence="3">SCPM-O-B-8398 (E28)</strain>
    </source>
</reference>
<organism evidence="2 3">
    <name type="scientific">Enterococcus mundtii</name>
    <dbReference type="NCBI Taxonomy" id="53346"/>
    <lineage>
        <taxon>Bacteria</taxon>
        <taxon>Bacillati</taxon>
        <taxon>Bacillota</taxon>
        <taxon>Bacilli</taxon>
        <taxon>Lactobacillales</taxon>
        <taxon>Enterococcaceae</taxon>
        <taxon>Enterococcus</taxon>
    </lineage>
</organism>
<feature type="transmembrane region" description="Helical" evidence="1">
    <location>
        <begin position="218"/>
        <end position="237"/>
    </location>
</feature>
<sequence length="556" mass="65246">MKRILPLLTIIFISILFVLPQLYTEKMIIGADSIFHFNRFYDTAEQIRNGNFQYFVSLYGFQQSGRIVNALYGPLFAYFQGLLVLVSGSWFYYQILSNFILYVVAGLSMLLLLRHVKIPYSISIPISILFISTYSIQYWAINQGFTSWGTCIYPLCMIPMIDFVRLKKFPVIPVALSVALMTQIHLLSTFMLVLMYIPFFFCLFQIEKRKSIISLVKSILLYLFLTANIWVGMYILYRGNSLLSPFINKNMSLKSINLDGSYWLVYPMILPLLLILGISYYIFSRRTKTIVTKIVFYTSLGFLILSTSLIPWTELVKQKIPLISLIQFPFRFFVPFTLLFLLYLALVMNNWTKKRRFRFISTISIVIIISQTIGNLYDHLNQWENEGFVSRHTYLYTSADEARKSFFIDDLSISLDMLQKTTPDYIPIYKRTNHNKYDRYKEEILDRQSQFTKIVEGDSLVIQWMGDGKEKIHVPIIVYEKTILIQDGNTLMDYELTDIGTPIIKQKLGKNELILQYKEPIYFRLVLLLTLVFWLGSFCRFLYLYKGKIFFILSDM</sequence>
<feature type="transmembrane region" description="Helical" evidence="1">
    <location>
        <begin position="294"/>
        <end position="312"/>
    </location>
</feature>
<protein>
    <recommendedName>
        <fullName evidence="4">Cell division protein</fullName>
    </recommendedName>
</protein>
<dbReference type="Proteomes" id="UP000557857">
    <property type="component" value="Unassembled WGS sequence"/>
</dbReference>